<comment type="caution">
    <text evidence="17">The sequence shown here is derived from an EMBL/GenBank/DDBJ whole genome shotgun (WGS) entry which is preliminary data.</text>
</comment>
<evidence type="ECO:0000256" key="3">
    <source>
        <dbReference type="ARBA" id="ARBA00005848"/>
    </source>
</evidence>
<keyword evidence="7" id="KW-0732">Signal</keyword>
<keyword evidence="8" id="KW-0653">Protein transport</keyword>
<proteinExistence type="inferred from homology"/>
<feature type="region of interest" description="Disordered" evidence="12">
    <location>
        <begin position="3706"/>
        <end position="3739"/>
    </location>
</feature>
<evidence type="ECO:0000256" key="6">
    <source>
        <dbReference type="ARBA" id="ARBA00022692"/>
    </source>
</evidence>
<keyword evidence="4" id="KW-0813">Transport</keyword>
<dbReference type="EMBL" id="JPXY01000006">
    <property type="protein sequence ID" value="KGQ34423.1"/>
    <property type="molecule type" value="Genomic_DNA"/>
</dbReference>
<evidence type="ECO:0000256" key="1">
    <source>
        <dbReference type="ARBA" id="ARBA00004241"/>
    </source>
</evidence>
<dbReference type="InterPro" id="IPR045584">
    <property type="entry name" value="Pilin-like"/>
</dbReference>
<evidence type="ECO:0000256" key="7">
    <source>
        <dbReference type="ARBA" id="ARBA00022729"/>
    </source>
</evidence>
<dbReference type="InterPro" id="IPR008635">
    <property type="entry name" value="Coiled_stalk_dom"/>
</dbReference>
<feature type="domain" description="Trimeric autotransporter adhesin YadA-like stalk" evidence="15">
    <location>
        <begin position="3058"/>
        <end position="3092"/>
    </location>
</feature>
<accession>A0A0A2XQD7</accession>
<keyword evidence="18" id="KW-1185">Reference proteome</keyword>
<feature type="coiled-coil region" evidence="11">
    <location>
        <begin position="408"/>
        <end position="435"/>
    </location>
</feature>
<evidence type="ECO:0000259" key="15">
    <source>
        <dbReference type="Pfam" id="PF05662"/>
    </source>
</evidence>
<dbReference type="GO" id="GO:0009279">
    <property type="term" value="C:cell outer membrane"/>
    <property type="evidence" value="ECO:0007669"/>
    <property type="project" value="UniProtKB-SubCell"/>
</dbReference>
<feature type="domain" description="Trimeric autotransporter adhesin YadA-like head" evidence="14">
    <location>
        <begin position="461"/>
        <end position="485"/>
    </location>
</feature>
<evidence type="ECO:0000256" key="2">
    <source>
        <dbReference type="ARBA" id="ARBA00004442"/>
    </source>
</evidence>
<feature type="compositionally biased region" description="Polar residues" evidence="12">
    <location>
        <begin position="1052"/>
        <end position="1066"/>
    </location>
</feature>
<feature type="domain" description="Trimeric autotransporter adhesin YadA-like head" evidence="14">
    <location>
        <begin position="526"/>
        <end position="547"/>
    </location>
</feature>
<keyword evidence="5" id="KW-1134">Transmembrane beta strand</keyword>
<feature type="domain" description="Trimeric autotransporter adhesin YadA-like stalk" evidence="15">
    <location>
        <begin position="4878"/>
        <end position="4917"/>
    </location>
</feature>
<dbReference type="Gene3D" id="2.150.10.10">
    <property type="entry name" value="Serralysin-like metalloprotease, C-terminal"/>
    <property type="match status" value="7"/>
</dbReference>
<dbReference type="RefSeq" id="WP_039133246.1">
    <property type="nucleotide sequence ID" value="NZ_JPXY01000006.1"/>
</dbReference>
<feature type="domain" description="Trimeric autotransporter adhesin YadA-like head" evidence="14">
    <location>
        <begin position="107"/>
        <end position="129"/>
    </location>
</feature>
<dbReference type="Pfam" id="PF13018">
    <property type="entry name" value="ESPR"/>
    <property type="match status" value="1"/>
</dbReference>
<evidence type="ECO:0000256" key="4">
    <source>
        <dbReference type="ARBA" id="ARBA00022448"/>
    </source>
</evidence>
<sequence length="5201" mass="543516">MNKIYKVIFNRNKNRYEIVSELASSRGGKCKVKAGKQIAKLFMTGLLATFLSSVALAADEEVKVKYDTTTGMIKIVKATNESDVLATYAVGGKIAEITGNGTDNPANTIALGQNSTVLQSNTIAIGTDAHAGDASGSSTQQDGKIAIGNKTVASGDRSIALGNQSAENNGSYNIVQGRDSIGIGTSTSVFGYSGVSIGRRNIIGIPEPEKISSEGVLTTKSQNKSYGEADPGGNSVIVGAYNVAYGSRSSIVGSFSRAMGSNSVAIGSGVQSLSDGSIAIGKGSGYEFSNKITTYARYWELPPEYKVLKQVLKTDIQGDKEYKKGRKTLPKYENYGAGSSDPGGFIVEGKNALGVGSYTQVRGDSAIGLATGEMTADLSKKDKSDYAKDMGKIMDMEETLYAAKEKLKSDSTSDKETLEADVKAAEESLAAAKKAFREEYLKNYSFVEGEAALGVGRQILAKGARSMAVGDQAKAISNDAIAYGGKTLANGTNSMAMGGAAKVGTEKQNYDNSMAIGSHTNVQAGNAVALGAFSQVTGKNSLALGFGKQDGNNINYNAVSGEDSTLIGSYGTVQGNNSILIGSSGSIANDRVVALGNNINIAAADPKDQKNNTAGSVFLGDHAGYVKDSDLSRSLGEVDVVGSDKKMELTESLSSTKGALRDYTKDFIYIYMLERQDDGTQIGAPIAVRSDFAGGNSTVGVVSVGSTYQQNFDGPEDIKAYHEKVGSLITVPVDVTVQVWKNGIFIKEEQQTRYFAADLERKDIYADSTLLSDTDKEKVWNAIQSKTSTPNSTYTVFETRRIQNVAPGLIGSNSTDAINGSQLFATNQMLGNLVGSLKKALGDNVTITPDGEIDTKDEDNTPFTLGWIAKAGSVEDSNGTVDYKVDKAEGETEEANKEKVNKLKSTGYVVDAAKTMTFKAGKNIGLVQKPGELSISTVDMPSFTSVELRGNETTTDDGKKVTEVTKIDSSGMKVVTETSTPASDGGTTPTVTEKVSTTVGKDGVSTDGSVKVTNGKDGNQAKDLVTIGKNVDPNAPAGTDGENGTIGLDGKNGSSATITVDRGTSSLDDKKNIGGTDPAKMDRITYTTKDKENNDVTHEVATMDDGLFFSGDSADGVESNGVDANTFGRKLSQETKIVGGVDLGLQADATAEQRKAAIAAKLTDGNIGVISDGTDTLTVKLAKNLMGLDSTTYTSLTTKTDDGNATSTMKVDGNGVRFVGNNDTVKNDAPSLTTDGIDGGNKQITNIDSGLKNGNTTISISDLKDPNKTATINPILNNAVNVSDLKTIVDAGFKLNTSGQPTDPGATTVRIGDTINIIDGANTKVSAITAEDGTHTFHMDVNGLPMSYVTTDGKPVTKIGDKFYKTEDLENGTPKPNKQPLTDNEVSNNISLLDKTGNTTAAPQIKNVGSGLVNSNNKAMNPSDLLNTADNDPVLKNAVNAGDLKQVAAAVKTEVTGTGKAIVTNTTAQDGHTIYNVHVDPVVNVVAADGKTQVVRGDDGKYYDPADIENKTFVPDGKGGGNWYNTSDIGDNGQPNTGASVQNINPVDVKNNFVNPNGTGSIVVDNVKSGIGGEVKDPAHNNKNTFIDNVNKVGKTTPDGTATPDAISENTVVNAKDLKNLVDTGFKLNTSGQPADPGATTVKIGETIKVVDGTNTKVSAITTSKDGVHAFHIDVTGMPISYTDTDGNALTKIGDNYYKNTDITNGVPNKDAVAVDPEKVTDNIKVINKDGSTTNPGTISNVKSAIDGVVGNGGPNGSTINGEGGTNTFIDNVNRIGADTNGIDKNSVVTTGDLKNLADTPLFFSGDVSSATATNNTFSRKLSEKVSIVGEVKHGLADTASAEDKANAIRAKLSDGNIGVVSNGTDTLTIKLAKELQNLTSVTTGSGDNTTVMNQDGVTITTQTPKNGGKPASTTETKLSKDGLATDGTVKVTNGKTGDNAKDLVTIAKGTETDQNATDKEFGTVTIDGKNGSNAILTVDRGTKSVTDSANVGKDSSKPVSDDNQAGMDRLTYTTTGADGKSIINHEVATLDDGFFLTTEHTEADKTRTVLFNNTIKVLDGANTKVSAMGGEDGTHTFSIDVTGLPMTYTATDANGKTQDVHKVGDTYTLADGTKLVQVGDKFYKPDQVEEVNGKPQVKADQEDKDTKLNNVSLISPVANTAPTLSNVGSALKKSDGTRITMSDLDDSSTYPTDNPIWNNAVNVGDLKAATDAARTEVTGTGEAFVTSKQATDGHTIYNVHVDKILSHKDVAGNELVRGGDGKYYTNEEIKDKTYIPSENKWYSNRDITDGKPNKDAQAVTPNPVDQSNVKTSLVNPNTGVGTGTDTSMTLDNVKSGIGGEVKNADGNNTFIDNINKVGKKSDDGTAAPDAISENTVVNAKDLKNVVDTGFKLNTSGQGKNPADTVKIGDTIQVVDGKNTTVSAITNPTTGVHEFHIDVTGLPVTYTATEGKNGQPVDVSKVGDTYQLADGTKLVKYGDKFYKPNQIVNGQPVGDAQGFTINDDIRLVNPNNGTGPVKISNVAPGVGDNDAVNMSQLKNLSAGSKTEVTGTGAAEVTKKTAKDGHDIYNVHVDKLLTVKPVTTGTAMERGADGKYYAPSEIQDKTFVSDGNGGGSWYAKDDVDEYGTPLDGKSPLAQQPTALDPNTLKTSVTNPNGNGPTIVDNVKSVLDGSGIGNGADMSSKIDTIENGKPVETAGSNQFIKDLTGLNPTTDADKLNSVSTVSDLQKVALTPLFFEGDTAESATTNNAFGRKLSEKAKIVGGQKDVTKLTDNNIGVVSNGSDTLTVKLAKELQGLTSLTTIDETDGTKTIVSGKGVTTNGKVVVNNGKTGDEAKELVTIDKGTDGSGTDKEYGKIGLDGKNGSNATITIDRGTKSLNDDVNIGVDPSQPVGETNESAAMDRITYTTTGPNNTVINHEVATLDDGFFLTTSKDVTDNKAATKVKLNNTIKFTDGANTKVSTVDSKDGIHELHVDVTGLPVTYTASELDDNGKPTNTQNVSKVGDTYQLEDGTKLVKVDNKYYTPDQLENGTPKPGVKGLTIDNSIRVINPEQPNNSAKITNVAPGEADTDAVNMSQLKQQVAAATTEVTGTGAAEVTKVTGSNGQNIYNVHVDKLMTVKPVDANSTIARGGDGKYYNAGDIAGKTFVSDGHGGGNWYDANDVDQATGKPKIEDDGITPKQPLADQPQAVDQNTLKNSVVNPNGNGPTVLDNVKSGIGGDAGNGIKNGSTIDGTTGNNTFIENLDKVGKPANEGGIDKTTVVNAGDLKNLADTPLFFSGDSADGVVAADGTDKNTFSRKLSQETKIVGGVNLELQDGATAKQRKEAIAAKLTDGNIGVISDGTDTLTIKLAKELKDLASVKVSNGKDGKNLVTIGKEVDDKAPAGKDGENGFIGLDGKNGSEAVITIDRGTKSITDEANLGKDLSQPVSGTNKSANMDRITYTTKGANGDIDHEVATLDDGFMLTTSTDVANSKAPANVKLNNTIKFTDGANTKVSTVTSKDGVHELHVDVTGLPVTYTATKTDAQGNVVGNPVNVSKVGDTYQDAAGNKLIKVGDKYYRPDQLVDPNVPNPKVKDAEKANGLTITDSISLVNNDGTTNPTTLKNVDSGLKDANGNATTLEQAVGSNAVNVDDLRTIGKAATTEVTGTGAAEVTKTTGADGQNIYNVHVDKLMTVKPVDANTNIARGGDGKYYNASDIAGKTFVSDGQGGGSWYDANDVDQATGKPKTEDDGITPKQPLADQPQAVDQNMLKNSVVNPNGDGPTVLDNVKSGIGGKVVDPEHENKNTFMENVDTIGKANGISENTVVNAGDLKNLVDTGFKLNTSGHSGDAQTVKIGETIKVVDGANTKVSDITSKDGVHEFHIDVIGLPMTYTVSQTGDAGTSESVSKVGDTYQLADGTKLVKVGDKFYKPSQLVDPNAEQLEVKPEEVAKNWTVNDSISLVNKEGSKNAPTLKNVGSGLKDAAGNATSIDQAVGTNAVNVDDLRTIGKAATTEVTGTGAAEVTKVTGADGQNIYNVHVDKLMEAKSTEPGKTIVRGSDNKYYYVDDALKQANDGKWYPADQVGADGKPADGAVGKDTTELTVVPADKLKNSLVNPNGNGPTVLDNVKSGIGGKVVDPEHENKNTFMENVNTIGKANGISENTVVNAGDLKNLVDTGFKLNTSGHSGDAQTVKIGETIKVVDGANTKVSDITSKDGVHEFHIDVTGLPMTYTVSQTGNASTSESVSKVGDTYQLADGTKLVKVGNKFYKPSQLVDPNAEQLEVKPEEVAKDWTVNDSISLVNKEGSDKSPTLKNVGSGLKDANGNDTTLDKAVGSNAVNVDDLRTMGKAATTEITGTGAAEVTKVTGANGQNVYNVHVERFMQVAETDVEGNKVVKAADNHYYKEADIKNKTYIDGKWYNNTDIKDKTKIGDKWYNADDVVNGVPKPNATELTVQDTTPNKAVGLQNNLVNPNDNTPTRLSNLASALSGEVGNGADTEDNSAINGINKNGKPTSESGSNTFVKNVLDLDATVKTEEQLKTSLGHDPSEDEVKEEKARAEKDKALLNSAVTVADLQKTLQSPLFFEGDSADGVANENGSDKNTFARKLSQKTKIVGGVDLGLKENATADERKKAIAEKLSDGNIGVISDGTDTLTIKLAKDLTDLHSVTTTDDKGNTTQINGKGLATTADDGKGNIKITTVTSDGITIVTTDKDGNNSVSLTNKGLDNGHHQIINVKSGLLDRQGKPVTLKEASGDILNNAVNVKDLRDVVQGLTDSGKGGGFGLTGNNGEVHKSLGETITLKGGIANKVENGRDMNKPEKATTDKNTYIDVKTSKNGSEKIMVVEIAKDLTDLNSAEFTDQEGNTTKMKGDGIYIDKNGDGNADISLTSEGLNNGGNKITNVADGTEDTDAVNVSQLNKLKQEIKQNIGDEINELNAYAPVVYLDKEGNRVIRKGNKFVKKNDETAEIPPQDIRLSLVNADGKTTTPSTLQNVAEGVKDTDAVNVKQLKKPLTFNGDAGSSSAKLGETVAIKGGANSADLTDNNIGVIANSSTKTLNVKLSKKLKGLESAEFVDNNGNTTNITGDGVHISGGNGSNVSLTSQGLNNGGNRITNVAPGVEATDAVNVSQLNQVGAALHNRINNVAKGAYGGVASAGAMASLPQAYLPGKSMVAAGASHYRGESAVALGASRISDNGKIILKLNASHNTSGNTMVGAGVGYQF</sequence>
<dbReference type="InterPro" id="IPR011049">
    <property type="entry name" value="Serralysin-like_metalloprot_C"/>
</dbReference>
<dbReference type="CDD" id="cd12820">
    <property type="entry name" value="LbR_YadA-like"/>
    <property type="match status" value="2"/>
</dbReference>
<feature type="region of interest" description="Disordered" evidence="12">
    <location>
        <begin position="4469"/>
        <end position="4500"/>
    </location>
</feature>
<dbReference type="InterPro" id="IPR005594">
    <property type="entry name" value="YadA_C"/>
</dbReference>
<evidence type="ECO:0000256" key="10">
    <source>
        <dbReference type="ARBA" id="ARBA00023237"/>
    </source>
</evidence>
<feature type="domain" description="Trimeric autotransporter adhesin YadA-like head" evidence="14">
    <location>
        <begin position="145"/>
        <end position="165"/>
    </location>
</feature>
<evidence type="ECO:0000256" key="11">
    <source>
        <dbReference type="SAM" id="Coils"/>
    </source>
</evidence>
<feature type="compositionally biased region" description="Low complexity" evidence="12">
    <location>
        <begin position="987"/>
        <end position="999"/>
    </location>
</feature>
<keyword evidence="6" id="KW-0812">Transmembrane</keyword>
<gene>
    <name evidence="17" type="ORF">P375_00865</name>
</gene>
<name>A0A0A2XQD7_9PAST</name>
<feature type="domain" description="Trimeric autotransporter adhesin YadA-like C-terminal membrane anchor" evidence="13">
    <location>
        <begin position="5141"/>
        <end position="5201"/>
    </location>
</feature>
<comment type="subcellular location">
    <subcellularLocation>
        <location evidence="2">Cell outer membrane</location>
    </subcellularLocation>
    <subcellularLocation>
        <location evidence="1">Cell surface</location>
    </subcellularLocation>
</comment>
<feature type="domain" description="Trimeric autotransporter adhesin YadA-like stalk" evidence="15">
    <location>
        <begin position="2518"/>
        <end position="2552"/>
    </location>
</feature>
<feature type="domain" description="ESPR" evidence="16">
    <location>
        <begin position="1"/>
        <end position="40"/>
    </location>
</feature>
<dbReference type="Gene3D" id="6.10.250.2040">
    <property type="match status" value="2"/>
</dbReference>
<feature type="domain" description="Trimeric autotransporter adhesin YadA-like stalk" evidence="15">
    <location>
        <begin position="801"/>
        <end position="839"/>
    </location>
</feature>
<dbReference type="InterPro" id="IPR024973">
    <property type="entry name" value="ESPR"/>
</dbReference>
<feature type="region of interest" description="Disordered" evidence="12">
    <location>
        <begin position="976"/>
        <end position="1076"/>
    </location>
</feature>
<feature type="domain" description="Trimeric autotransporter adhesin YadA-like stalk" evidence="15">
    <location>
        <begin position="5090"/>
        <end position="5127"/>
    </location>
</feature>
<keyword evidence="9" id="KW-0472">Membrane</keyword>
<feature type="region of interest" description="Disordered" evidence="12">
    <location>
        <begin position="2285"/>
        <end position="2310"/>
    </location>
</feature>
<dbReference type="SUPFAM" id="SSF54523">
    <property type="entry name" value="Pili subunits"/>
    <property type="match status" value="1"/>
</dbReference>
<dbReference type="InterPro" id="IPR008640">
    <property type="entry name" value="Adhesin_Head_dom"/>
</dbReference>
<keyword evidence="10" id="KW-0998">Cell outer membrane</keyword>
<feature type="compositionally biased region" description="Polar residues" evidence="12">
    <location>
        <begin position="4480"/>
        <end position="4500"/>
    </location>
</feature>
<evidence type="ECO:0000313" key="17">
    <source>
        <dbReference type="EMBL" id="KGQ34423.1"/>
    </source>
</evidence>
<feature type="compositionally biased region" description="Polar residues" evidence="12">
    <location>
        <begin position="2300"/>
        <end position="2310"/>
    </location>
</feature>
<feature type="compositionally biased region" description="Polar residues" evidence="12">
    <location>
        <begin position="976"/>
        <end position="986"/>
    </location>
</feature>
<protein>
    <submittedName>
        <fullName evidence="17">Uncharacterized protein</fullName>
    </submittedName>
</protein>
<evidence type="ECO:0000259" key="13">
    <source>
        <dbReference type="Pfam" id="PF03895"/>
    </source>
</evidence>
<keyword evidence="11" id="KW-0175">Coiled coil</keyword>
<dbReference type="Pfam" id="PF05658">
    <property type="entry name" value="YadA_head"/>
    <property type="match status" value="4"/>
</dbReference>
<evidence type="ECO:0000259" key="16">
    <source>
        <dbReference type="Pfam" id="PF13018"/>
    </source>
</evidence>
<feature type="region of interest" description="Disordered" evidence="12">
    <location>
        <begin position="1986"/>
        <end position="2007"/>
    </location>
</feature>
<dbReference type="Pfam" id="PF03895">
    <property type="entry name" value="YadA_anchor"/>
    <property type="match status" value="1"/>
</dbReference>
<dbReference type="Gene3D" id="3.30.1300.30">
    <property type="entry name" value="GSPII I/J protein-like"/>
    <property type="match status" value="1"/>
</dbReference>
<comment type="similarity">
    <text evidence="3">Belongs to the autotransporter-2 (AT-2) (TC 1.B.40) family.</text>
</comment>
<evidence type="ECO:0000256" key="8">
    <source>
        <dbReference type="ARBA" id="ARBA00022927"/>
    </source>
</evidence>
<evidence type="ECO:0000256" key="9">
    <source>
        <dbReference type="ARBA" id="ARBA00023136"/>
    </source>
</evidence>
<dbReference type="Proteomes" id="UP000030418">
    <property type="component" value="Unassembled WGS sequence"/>
</dbReference>
<dbReference type="Pfam" id="PF05662">
    <property type="entry name" value="YadA_stalk"/>
    <property type="match status" value="6"/>
</dbReference>
<dbReference type="SUPFAM" id="SSF101967">
    <property type="entry name" value="Adhesin YadA, collagen-binding domain"/>
    <property type="match status" value="6"/>
</dbReference>
<evidence type="ECO:0000256" key="12">
    <source>
        <dbReference type="SAM" id="MobiDB-lite"/>
    </source>
</evidence>
<dbReference type="Gene3D" id="1.20.5.170">
    <property type="match status" value="1"/>
</dbReference>
<evidence type="ECO:0000256" key="5">
    <source>
        <dbReference type="ARBA" id="ARBA00022452"/>
    </source>
</evidence>
<evidence type="ECO:0000259" key="14">
    <source>
        <dbReference type="Pfam" id="PF05658"/>
    </source>
</evidence>
<dbReference type="GO" id="GO:0009986">
    <property type="term" value="C:cell surface"/>
    <property type="evidence" value="ECO:0007669"/>
    <property type="project" value="UniProtKB-SubCell"/>
</dbReference>
<feature type="domain" description="Trimeric autotransporter adhesin YadA-like stalk" evidence="15">
    <location>
        <begin position="4970"/>
        <end position="4990"/>
    </location>
</feature>
<evidence type="ECO:0000313" key="18">
    <source>
        <dbReference type="Proteomes" id="UP000030418"/>
    </source>
</evidence>
<reference evidence="17 18" key="1">
    <citation type="submission" date="2014-08" db="EMBL/GenBank/DDBJ databases">
        <title>Chaperone-usher fimbriae in a diverse selection of Gallibacterium genomes.</title>
        <authorList>
            <person name="Kudirkiene E."/>
            <person name="Bager R.J."/>
            <person name="Johnson T.J."/>
            <person name="Bojesen A.M."/>
        </authorList>
    </citation>
    <scope>NUCLEOTIDE SEQUENCE [LARGE SCALE GENOMIC DNA]</scope>
    <source>
        <strain evidence="17 18">CCM5976</strain>
    </source>
</reference>
<dbReference type="GO" id="GO:0015031">
    <property type="term" value="P:protein transport"/>
    <property type="evidence" value="ECO:0007669"/>
    <property type="project" value="UniProtKB-KW"/>
</dbReference>
<organism evidence="17 18">
    <name type="scientific">Gallibacterium genomosp. 2</name>
    <dbReference type="NCBI Taxonomy" id="155517"/>
    <lineage>
        <taxon>Bacteria</taxon>
        <taxon>Pseudomonadati</taxon>
        <taxon>Pseudomonadota</taxon>
        <taxon>Gammaproteobacteria</taxon>
        <taxon>Pasteurellales</taxon>
        <taxon>Pasteurellaceae</taxon>
        <taxon>Gallibacterium</taxon>
    </lineage>
</organism>